<reference evidence="4 5" key="1">
    <citation type="submission" date="2019-01" db="EMBL/GenBank/DDBJ databases">
        <title>Altererythrobacter rhizovicinus sp. nov., isolated from the rhizosphere soil of Haloxylon ammodendron.</title>
        <authorList>
            <person name="Li H.-P."/>
            <person name="Gou J.-Y."/>
            <person name="Yao D."/>
            <person name="Han Q.-Q."/>
            <person name="Shao K.-Z."/>
            <person name="Zhao Q."/>
            <person name="Zhang J.-L."/>
        </authorList>
    </citation>
    <scope>NUCLEOTIDE SEQUENCE [LARGE SCALE GENOMIC DNA]</scope>
    <source>
        <strain evidence="4 5">AY-3R</strain>
    </source>
</reference>
<evidence type="ECO:0000256" key="1">
    <source>
        <dbReference type="ARBA" id="ARBA00010982"/>
    </source>
</evidence>
<evidence type="ECO:0000313" key="5">
    <source>
        <dbReference type="Proteomes" id="UP000293623"/>
    </source>
</evidence>
<keyword evidence="2 4" id="KW-0808">Transferase</keyword>
<accession>A0A4Q2KGV9</accession>
<gene>
    <name evidence="4" type="ORF">ETX26_10675</name>
</gene>
<dbReference type="PANTHER" id="PTHR18919:SF139">
    <property type="entry name" value="THIOLASE-LIKE PROTEIN TYPE 1 ADDITIONAL C-TERMINAL DOMAIN-CONTAINING PROTEIN"/>
    <property type="match status" value="1"/>
</dbReference>
<dbReference type="Gene3D" id="2.40.50.840">
    <property type="match status" value="1"/>
</dbReference>
<evidence type="ECO:0000256" key="3">
    <source>
        <dbReference type="ARBA" id="ARBA00023315"/>
    </source>
</evidence>
<proteinExistence type="inferred from homology"/>
<dbReference type="Gene3D" id="3.40.47.10">
    <property type="match status" value="1"/>
</dbReference>
<dbReference type="PANTHER" id="PTHR18919">
    <property type="entry name" value="ACETYL-COA C-ACYLTRANSFERASE"/>
    <property type="match status" value="1"/>
</dbReference>
<sequence length="511" mass="54205">MSEIHELTPVIVGVGQASERPQDPGYRALSYMDLAGEALKAALADTRATDDAAPAIDTIGAIRQFEISRPDAKAPFGRADNPPRAIGRRVGADPRRAILETTGGQTNQKLVGEFAAAIARGESAMAAVVGAEAISTVRALLGADETRDWSEEVGGALEDRGFGLEGMFDAELLRHGAVSAIAHYALFENARRARLGCSLADYRMAIGELFAPFTEVAAANPHAASREVRSAGELARVTPRNRIVAEPYARMTVARDQVNQAAAIVIASAGKARALRIPESRWVHIHVVADAKELPVMERPDLARSPASIASIETALERSGRVLDDIALLDLYSCFAIPVFNVTDHFGLATDDPRGLTLTGGLPFFGGAGNNYSAHAIAEAVQRLRERRGSYALVGANGGFMSKYSAGIYSTVPADWSGADRWIAVPTPAEAVRKARAPAAWLTVETYTLMDGRSGPVAVVLGRNEADERMAANADLAHAPTRALFEGGEPFGARLSLSPAPDGRTLARLDP</sequence>
<dbReference type="InterPro" id="IPR016039">
    <property type="entry name" value="Thiolase-like"/>
</dbReference>
<dbReference type="AlphaFoldDB" id="A0A4Q2KGV9"/>
<dbReference type="Proteomes" id="UP000293623">
    <property type="component" value="Unassembled WGS sequence"/>
</dbReference>
<keyword evidence="3" id="KW-0012">Acyltransferase</keyword>
<dbReference type="EMBL" id="SDPV01000002">
    <property type="protein sequence ID" value="RXZ64358.1"/>
    <property type="molecule type" value="Genomic_DNA"/>
</dbReference>
<organism evidence="4 5">
    <name type="scientific">Pelagerythrobacter rhizovicinus</name>
    <dbReference type="NCBI Taxonomy" id="2268576"/>
    <lineage>
        <taxon>Bacteria</taxon>
        <taxon>Pseudomonadati</taxon>
        <taxon>Pseudomonadota</taxon>
        <taxon>Alphaproteobacteria</taxon>
        <taxon>Sphingomonadales</taxon>
        <taxon>Erythrobacteraceae</taxon>
        <taxon>Pelagerythrobacter</taxon>
    </lineage>
</organism>
<keyword evidence="5" id="KW-1185">Reference proteome</keyword>
<dbReference type="RefSeq" id="WP_129524671.1">
    <property type="nucleotide sequence ID" value="NZ_SDPV01000002.1"/>
</dbReference>
<evidence type="ECO:0000256" key="2">
    <source>
        <dbReference type="ARBA" id="ARBA00022679"/>
    </source>
</evidence>
<protein>
    <submittedName>
        <fullName evidence="4">Acetyl-CoA acetyltransferase</fullName>
    </submittedName>
</protein>
<comment type="caution">
    <text evidence="4">The sequence shown here is derived from an EMBL/GenBank/DDBJ whole genome shotgun (WGS) entry which is preliminary data.</text>
</comment>
<comment type="similarity">
    <text evidence="1">Belongs to the thiolase-like superfamily. Thiolase family.</text>
</comment>
<name>A0A4Q2KGV9_9SPHN</name>
<dbReference type="GO" id="GO:0016746">
    <property type="term" value="F:acyltransferase activity"/>
    <property type="evidence" value="ECO:0007669"/>
    <property type="project" value="UniProtKB-KW"/>
</dbReference>
<dbReference type="OrthoDB" id="4470569at2"/>
<dbReference type="SUPFAM" id="SSF53901">
    <property type="entry name" value="Thiolase-like"/>
    <property type="match status" value="1"/>
</dbReference>
<evidence type="ECO:0000313" key="4">
    <source>
        <dbReference type="EMBL" id="RXZ64358.1"/>
    </source>
</evidence>